<sequence length="219" mass="25268">MDKEVHQLIEIAEIAMQANDYAHAEKKYIDALYLLDDPESEEYQKVVNKLAKCYAAQENFAGAKECLEELLFYSKKNKDLEKEAEYLHALAVNTRSMEEYDLASLMCEEEITFRLTHFPDDYCGLARSYHEAAVLSLLQRNPMKGKINLDKAKQYADKSEDEECQAGIMRGLGDYHFTLNELERARDSYLESHALYMKNKNEEAADELLTKLKRVEDAG</sequence>
<dbReference type="Gene3D" id="1.25.40.10">
    <property type="entry name" value="Tetratricopeptide repeat domain"/>
    <property type="match status" value="1"/>
</dbReference>
<dbReference type="OrthoDB" id="2167825at2"/>
<dbReference type="RefSeq" id="WP_086942360.1">
    <property type="nucleotide sequence ID" value="NZ_FONM01000001.1"/>
</dbReference>
<dbReference type="EMBL" id="FWEY01000002">
    <property type="protein sequence ID" value="SLM51568.1"/>
    <property type="molecule type" value="Genomic_DNA"/>
</dbReference>
<gene>
    <name evidence="1" type="ORF">TPAS_1245</name>
</gene>
<evidence type="ECO:0000313" key="2">
    <source>
        <dbReference type="Proteomes" id="UP000195985"/>
    </source>
</evidence>
<dbReference type="SUPFAM" id="SSF48452">
    <property type="entry name" value="TPR-like"/>
    <property type="match status" value="1"/>
</dbReference>
<protein>
    <recommendedName>
        <fullName evidence="3">Tetratricopeptide repeat protein</fullName>
    </recommendedName>
</protein>
<proteinExistence type="predicted"/>
<dbReference type="InterPro" id="IPR011990">
    <property type="entry name" value="TPR-like_helical_dom_sf"/>
</dbReference>
<dbReference type="AlphaFoldDB" id="A0A1W1IEU6"/>
<name>A0A1W1IEU6_9LACT</name>
<organism evidence="1 2">
    <name type="scientific">Trichococcus pasteurii</name>
    <dbReference type="NCBI Taxonomy" id="43064"/>
    <lineage>
        <taxon>Bacteria</taxon>
        <taxon>Bacillati</taxon>
        <taxon>Bacillota</taxon>
        <taxon>Bacilli</taxon>
        <taxon>Lactobacillales</taxon>
        <taxon>Carnobacteriaceae</taxon>
        <taxon>Trichococcus</taxon>
    </lineage>
</organism>
<keyword evidence="2" id="KW-1185">Reference proteome</keyword>
<dbReference type="Proteomes" id="UP000195985">
    <property type="component" value="Unassembled WGS sequence"/>
</dbReference>
<evidence type="ECO:0008006" key="3">
    <source>
        <dbReference type="Google" id="ProtNLM"/>
    </source>
</evidence>
<accession>A0A1W1IEU6</accession>
<evidence type="ECO:0000313" key="1">
    <source>
        <dbReference type="EMBL" id="SLM51568.1"/>
    </source>
</evidence>
<reference evidence="2" key="1">
    <citation type="submission" date="2016-04" db="EMBL/GenBank/DDBJ databases">
        <authorList>
            <person name="Strepis N."/>
        </authorList>
    </citation>
    <scope>NUCLEOTIDE SEQUENCE [LARGE SCALE GENOMIC DNA]</scope>
</reference>